<dbReference type="Proteomes" id="UP000004057">
    <property type="component" value="Unassembled WGS sequence"/>
</dbReference>
<sequence length="288" mass="31316">MNTLLKYITLAGLAATPAVTATSLPILETNSNIAISSNSLLQDAATIEQKAAKAIANQLRLEPADGSSLKEGQKLNEAKEVIFKHIDGVKFDAIASIENDMDAREITNAIMNITVDNIEIPNGDTKSLKIGYQTVTINIKMNETNNIMSIMLINVKPIGGDIGKGYNLLQERASIEEKAAKAIFDQIRENPVDGASLTEREVINSAKDLIYSKIDEVKIDAIASIIDDMDAREITAVINDIKAEDLIIPNGDTKLLKAGYQKITINLKIKETNNIMSIILVNVKALEV</sequence>
<feature type="chain" id="PRO_5042479237" description="Spiralin" evidence="1">
    <location>
        <begin position="22"/>
        <end position="288"/>
    </location>
</feature>
<evidence type="ECO:0000256" key="1">
    <source>
        <dbReference type="SAM" id="SignalP"/>
    </source>
</evidence>
<keyword evidence="1" id="KW-0732">Signal</keyword>
<accession>A0AAI9T2X8</accession>
<proteinExistence type="predicted"/>
<dbReference type="EMBL" id="AGBZ02000004">
    <property type="protein sequence ID" value="KAI92251.1"/>
    <property type="molecule type" value="Genomic_DNA"/>
</dbReference>
<evidence type="ECO:0000313" key="2">
    <source>
        <dbReference type="EMBL" id="KAI92251.1"/>
    </source>
</evidence>
<dbReference type="AlphaFoldDB" id="A0AAI9T2X8"/>
<organism evidence="2 3">
    <name type="scientific">Spiroplasma melliferum KC3</name>
    <dbReference type="NCBI Taxonomy" id="570509"/>
    <lineage>
        <taxon>Bacteria</taxon>
        <taxon>Bacillati</taxon>
        <taxon>Mycoplasmatota</taxon>
        <taxon>Mollicutes</taxon>
        <taxon>Entomoplasmatales</taxon>
        <taxon>Spiroplasmataceae</taxon>
        <taxon>Spiroplasma</taxon>
    </lineage>
</organism>
<feature type="signal peptide" evidence="1">
    <location>
        <begin position="1"/>
        <end position="21"/>
    </location>
</feature>
<name>A0AAI9T2X8_SPIME</name>
<comment type="caution">
    <text evidence="2">The sequence shown here is derived from an EMBL/GenBank/DDBJ whole genome shotgun (WGS) entry which is preliminary data.</text>
</comment>
<reference evidence="2 3" key="1">
    <citation type="journal article" date="2012" name="J. Proteome Res.">
        <title>Application of Spiroplasma melliferum proteogenomic profiling for the discovery of virulence factors and pathogenicity mechanisms in host-associated spiroplasmas.</title>
        <authorList>
            <person name="Alexeev D."/>
            <person name="Kostrjukova E."/>
            <person name="Aliper A."/>
            <person name="Popenko A."/>
            <person name="Bazaleev N."/>
            <person name="Tyakht A."/>
            <person name="Selezneva O."/>
            <person name="Akopian T."/>
            <person name="Prichodko E."/>
            <person name="Kondratov I."/>
            <person name="Chukin M."/>
            <person name="Demina I."/>
            <person name="Galyamina M."/>
            <person name="Kamashev D."/>
            <person name="Vanyushkina A."/>
            <person name="Ladygina V."/>
            <person name="Levitskii S."/>
            <person name="Lazarev V."/>
            <person name="Govorun V."/>
        </authorList>
    </citation>
    <scope>NUCLEOTIDE SEQUENCE [LARGE SCALE GENOMIC DNA]</scope>
    <source>
        <strain evidence="2 3">KC3</strain>
    </source>
</reference>
<dbReference type="RefSeq" id="WP_004028624.1">
    <property type="nucleotide sequence ID" value="NZ_AGBZ02000004.1"/>
</dbReference>
<evidence type="ECO:0008006" key="4">
    <source>
        <dbReference type="Google" id="ProtNLM"/>
    </source>
</evidence>
<evidence type="ECO:0000313" key="3">
    <source>
        <dbReference type="Proteomes" id="UP000004057"/>
    </source>
</evidence>
<protein>
    <recommendedName>
        <fullName evidence="4">Spiralin</fullName>
    </recommendedName>
</protein>
<gene>
    <name evidence="2" type="ORF">SPM_005870</name>
</gene>